<dbReference type="InterPro" id="IPR009241">
    <property type="entry name" value="HigB-like"/>
</dbReference>
<proteinExistence type="predicted"/>
<dbReference type="Pfam" id="PF05973">
    <property type="entry name" value="Gp49"/>
    <property type="match status" value="1"/>
</dbReference>
<name>A0A1F5ZYB2_9BACT</name>
<organism evidence="1 2">
    <name type="scientific">Candidatus Gottesmanbacteria bacterium RIFCSPHIGHO2_02_FULL_39_14</name>
    <dbReference type="NCBI Taxonomy" id="1798383"/>
    <lineage>
        <taxon>Bacteria</taxon>
        <taxon>Candidatus Gottesmaniibacteriota</taxon>
    </lineage>
</organism>
<evidence type="ECO:0000313" key="1">
    <source>
        <dbReference type="EMBL" id="OGG17440.1"/>
    </source>
</evidence>
<accession>A0A1F5ZYB2</accession>
<dbReference type="EMBL" id="MFJM01000034">
    <property type="protein sequence ID" value="OGG17440.1"/>
    <property type="molecule type" value="Genomic_DNA"/>
</dbReference>
<gene>
    <name evidence="1" type="ORF">A3D78_03625</name>
</gene>
<dbReference type="STRING" id="1798383.A3D78_03625"/>
<dbReference type="Proteomes" id="UP000176253">
    <property type="component" value="Unassembled WGS sequence"/>
</dbReference>
<reference evidence="1 2" key="1">
    <citation type="journal article" date="2016" name="Nat. Commun.">
        <title>Thousands of microbial genomes shed light on interconnected biogeochemical processes in an aquifer system.</title>
        <authorList>
            <person name="Anantharaman K."/>
            <person name="Brown C.T."/>
            <person name="Hug L.A."/>
            <person name="Sharon I."/>
            <person name="Castelle C.J."/>
            <person name="Probst A.J."/>
            <person name="Thomas B.C."/>
            <person name="Singh A."/>
            <person name="Wilkins M.J."/>
            <person name="Karaoz U."/>
            <person name="Brodie E.L."/>
            <person name="Williams K.H."/>
            <person name="Hubbard S.S."/>
            <person name="Banfield J.F."/>
        </authorList>
    </citation>
    <scope>NUCLEOTIDE SEQUENCE [LARGE SCALE GENOMIC DNA]</scope>
</reference>
<evidence type="ECO:0008006" key="3">
    <source>
        <dbReference type="Google" id="ProtNLM"/>
    </source>
</evidence>
<sequence length="112" mass="13168">MVTEWSIETYETSGGSKPVDEFIQKQQPKTIAKIIHHNILLRQYGNRLGMPHAKNLGSGLFELRIRGKEEIRIFYCFKQKTVFLLHAFKKQTRKTPQRELEVALKRIEELLT</sequence>
<dbReference type="AlphaFoldDB" id="A0A1F5ZYB2"/>
<comment type="caution">
    <text evidence="1">The sequence shown here is derived from an EMBL/GenBank/DDBJ whole genome shotgun (WGS) entry which is preliminary data.</text>
</comment>
<protein>
    <recommendedName>
        <fullName evidence="3">Addiction module toxin RelE</fullName>
    </recommendedName>
</protein>
<evidence type="ECO:0000313" key="2">
    <source>
        <dbReference type="Proteomes" id="UP000176253"/>
    </source>
</evidence>